<dbReference type="Gene3D" id="3.40.50.2000">
    <property type="entry name" value="Glycogen Phosphorylase B"/>
    <property type="match status" value="2"/>
</dbReference>
<gene>
    <name evidence="6" type="primary">UGT73K3</name>
</gene>
<dbReference type="AlphaFoldDB" id="A0A5A4WNE4"/>
<dbReference type="EMBL" id="LC314778">
    <property type="protein sequence ID" value="BBN60798.1"/>
    <property type="molecule type" value="mRNA"/>
</dbReference>
<accession>A0A5A4WNE4</accession>
<dbReference type="PANTHER" id="PTHR48047:SF182">
    <property type="entry name" value="GLYCOSYLTRANSFERASE"/>
    <property type="match status" value="1"/>
</dbReference>
<evidence type="ECO:0000256" key="4">
    <source>
        <dbReference type="RuleBase" id="RU003718"/>
    </source>
</evidence>
<keyword evidence="3 4" id="KW-0808">Transferase</keyword>
<dbReference type="Pfam" id="PF00201">
    <property type="entry name" value="UDPGT"/>
    <property type="match status" value="1"/>
</dbReference>
<sequence length="481" mass="53194">METSTTRPLKIYFLPFFAQGHLIPLVNLARLVASRGQHVTIITTPSNAQTFENSISDDGAKIRVHIVNFPGKKLGLADGVENLFAASDNETAGKIHMAAHLIRPEIESLMKQNPPDVFIPDIMFTWSESTSKDLAIPRLVFNPISIFDVCMIEAIKKHPEAFESESGPYNIPGLPHPLTLPIKPSPGFARVTESIVEAEKGSHGVIVNSFAELDVGYTEYYENLTGRKVWHVGPTSLMVQKTKEETKATDSKKHECLSWLDTKQAGSVVYICFGSLCRLSDKQLLEIATGLEASKHQFLWVVHRKNDVVDNDNDTNKWLPEGFEEKMRKENRGMLIKGWAPQALILSHSAIGGFLTHCGWNALVEAISAGVPMITMPGFGDQYYNEKLVTEVHRFGVEVGAAEWSLSPYDAKKVVVGGERIEKAVKRLMGDGEIRERAKEMQEKAWRAVQEGGSSQNSLTALIDYLNMLVLVPKSAAAAAN</sequence>
<organism evidence="6">
    <name type="scientific">Glycyrrhiza uralensis</name>
    <name type="common">Chinese licorice</name>
    <name type="synonym">Glycyrrhiza shiheziensis</name>
    <dbReference type="NCBI Taxonomy" id="74613"/>
    <lineage>
        <taxon>Eukaryota</taxon>
        <taxon>Viridiplantae</taxon>
        <taxon>Streptophyta</taxon>
        <taxon>Embryophyta</taxon>
        <taxon>Tracheophyta</taxon>
        <taxon>Spermatophyta</taxon>
        <taxon>Magnoliopsida</taxon>
        <taxon>eudicotyledons</taxon>
        <taxon>Gunneridae</taxon>
        <taxon>Pentapetalae</taxon>
        <taxon>rosids</taxon>
        <taxon>fabids</taxon>
        <taxon>Fabales</taxon>
        <taxon>Fabaceae</taxon>
        <taxon>Papilionoideae</taxon>
        <taxon>50 kb inversion clade</taxon>
        <taxon>NPAAA clade</taxon>
        <taxon>Hologalegina</taxon>
        <taxon>IRL clade</taxon>
        <taxon>Galegeae</taxon>
        <taxon>Glycyrrhiza</taxon>
    </lineage>
</organism>
<dbReference type="PANTHER" id="PTHR48047">
    <property type="entry name" value="GLYCOSYLTRANSFERASE"/>
    <property type="match status" value="1"/>
</dbReference>
<evidence type="ECO:0000313" key="6">
    <source>
        <dbReference type="EMBL" id="BBN60798.1"/>
    </source>
</evidence>
<evidence type="ECO:0000256" key="3">
    <source>
        <dbReference type="ARBA" id="ARBA00022679"/>
    </source>
</evidence>
<reference evidence="6" key="1">
    <citation type="journal article" date="2019" name="Plant J.">
        <title>Functional specialization of UDP-glycosyltransferase 73P12 in licorice to produce a sweet triterpenoid saponin, glycyrrhizin.</title>
        <authorList>
            <person name="Nomura Y."/>
            <person name="Seki H."/>
            <person name="Suzuki T."/>
            <person name="Ohyama K."/>
            <person name="Mizutani M."/>
            <person name="Kaku T."/>
            <person name="Tamura K."/>
            <person name="Ono E."/>
            <person name="Horikawa M."/>
            <person name="Sudo H."/>
            <person name="Hayashi H."/>
            <person name="Saito K."/>
            <person name="Muranaka T."/>
        </authorList>
    </citation>
    <scope>NUCLEOTIDE SEQUENCE</scope>
    <source>
        <strain evidence="6">Hokkaido-iryodai</strain>
    </source>
</reference>
<dbReference type="EC" id="2.4.1.-" evidence="5"/>
<comment type="similarity">
    <text evidence="1 4">Belongs to the UDP-glycosyltransferase family.</text>
</comment>
<proteinExistence type="evidence at transcript level"/>
<dbReference type="SUPFAM" id="SSF53756">
    <property type="entry name" value="UDP-Glycosyltransferase/glycogen phosphorylase"/>
    <property type="match status" value="1"/>
</dbReference>
<evidence type="ECO:0000256" key="5">
    <source>
        <dbReference type="RuleBase" id="RU362057"/>
    </source>
</evidence>
<protein>
    <recommendedName>
        <fullName evidence="5">Glycosyltransferase</fullName>
        <ecNumber evidence="5">2.4.1.-</ecNumber>
    </recommendedName>
</protein>
<evidence type="ECO:0000256" key="1">
    <source>
        <dbReference type="ARBA" id="ARBA00009995"/>
    </source>
</evidence>
<dbReference type="PROSITE" id="PS00375">
    <property type="entry name" value="UDPGT"/>
    <property type="match status" value="1"/>
</dbReference>
<dbReference type="InterPro" id="IPR002213">
    <property type="entry name" value="UDP_glucos_trans"/>
</dbReference>
<dbReference type="CDD" id="cd03784">
    <property type="entry name" value="GT1_Gtf-like"/>
    <property type="match status" value="1"/>
</dbReference>
<name>A0A5A4WNE4_GLYUR</name>
<dbReference type="FunFam" id="3.40.50.2000:FF:000063">
    <property type="entry name" value="Glycosyltransferase"/>
    <property type="match status" value="1"/>
</dbReference>
<evidence type="ECO:0000256" key="2">
    <source>
        <dbReference type="ARBA" id="ARBA00022676"/>
    </source>
</evidence>
<dbReference type="InterPro" id="IPR035595">
    <property type="entry name" value="UDP_glycos_trans_CS"/>
</dbReference>
<dbReference type="GO" id="GO:0035251">
    <property type="term" value="F:UDP-glucosyltransferase activity"/>
    <property type="evidence" value="ECO:0007669"/>
    <property type="project" value="TreeGrafter"/>
</dbReference>
<keyword evidence="2 4" id="KW-0328">Glycosyltransferase</keyword>